<protein>
    <recommendedName>
        <fullName evidence="1">Aconitase A/isopropylmalate dehydratase small subunit swivel domain-containing protein</fullName>
    </recommendedName>
</protein>
<feature type="non-terminal residue" evidence="2">
    <location>
        <position position="1"/>
    </location>
</feature>
<dbReference type="InterPro" id="IPR000573">
    <property type="entry name" value="AconitaseA/IPMdHydase_ssu_swvl"/>
</dbReference>
<accession>A0A382IEX8</accession>
<dbReference type="Gene3D" id="3.20.19.10">
    <property type="entry name" value="Aconitase, domain 4"/>
    <property type="match status" value="1"/>
</dbReference>
<dbReference type="GO" id="GO:0005739">
    <property type="term" value="C:mitochondrion"/>
    <property type="evidence" value="ECO:0007669"/>
    <property type="project" value="TreeGrafter"/>
</dbReference>
<dbReference type="EMBL" id="UINC01066954">
    <property type="protein sequence ID" value="SVB98156.1"/>
    <property type="molecule type" value="Genomic_DNA"/>
</dbReference>
<dbReference type="PANTHER" id="PTHR43160:SF2">
    <property type="entry name" value="HOMOCITRATE DEHYDRATASE, MITOCHONDRIAL"/>
    <property type="match status" value="1"/>
</dbReference>
<gene>
    <name evidence="2" type="ORF">METZ01_LOCUS251010</name>
</gene>
<dbReference type="SUPFAM" id="SSF52016">
    <property type="entry name" value="LeuD/IlvD-like"/>
    <property type="match status" value="1"/>
</dbReference>
<dbReference type="InterPro" id="IPR050926">
    <property type="entry name" value="Aconitase/IPM_isomerase"/>
</dbReference>
<dbReference type="InterPro" id="IPR015928">
    <property type="entry name" value="Aconitase/3IPM_dehydase_swvl"/>
</dbReference>
<evidence type="ECO:0000313" key="2">
    <source>
        <dbReference type="EMBL" id="SVB98156.1"/>
    </source>
</evidence>
<name>A0A382IEX8_9ZZZZ</name>
<feature type="domain" description="Aconitase A/isopropylmalate dehydratase small subunit swivel" evidence="1">
    <location>
        <begin position="3"/>
        <end position="68"/>
    </location>
</feature>
<dbReference type="GO" id="GO:0003994">
    <property type="term" value="F:aconitate hydratase activity"/>
    <property type="evidence" value="ECO:0007669"/>
    <property type="project" value="TreeGrafter"/>
</dbReference>
<proteinExistence type="predicted"/>
<dbReference type="AlphaFoldDB" id="A0A382IEX8"/>
<reference evidence="2" key="1">
    <citation type="submission" date="2018-05" db="EMBL/GenBank/DDBJ databases">
        <authorList>
            <person name="Lanie J.A."/>
            <person name="Ng W.-L."/>
            <person name="Kazmierczak K.M."/>
            <person name="Andrzejewski T.M."/>
            <person name="Davidsen T.M."/>
            <person name="Wayne K.J."/>
            <person name="Tettelin H."/>
            <person name="Glass J.I."/>
            <person name="Rusch D."/>
            <person name="Podicherti R."/>
            <person name="Tsui H.-C.T."/>
            <person name="Winkler M.E."/>
        </authorList>
    </citation>
    <scope>NUCLEOTIDE SEQUENCE</scope>
</reference>
<organism evidence="2">
    <name type="scientific">marine metagenome</name>
    <dbReference type="NCBI Taxonomy" id="408172"/>
    <lineage>
        <taxon>unclassified sequences</taxon>
        <taxon>metagenomes</taxon>
        <taxon>ecological metagenomes</taxon>
    </lineage>
</organism>
<evidence type="ECO:0000259" key="1">
    <source>
        <dbReference type="Pfam" id="PF00694"/>
    </source>
</evidence>
<sequence length="138" mass="15345">PEIAKRYHEAGIEWVAIGDENIGEGSSREHAAMEPRFRGCRVVIARSFARIHETNLKKQGILPLTFANPADYDSIEQEDKISVIALKDLSANKPVQVTVTNSEGVVTNIETNHSMSEDQIEWFRAGSALNLIRQKTNG</sequence>
<dbReference type="Pfam" id="PF00694">
    <property type="entry name" value="Aconitase_C"/>
    <property type="match status" value="1"/>
</dbReference>
<dbReference type="GO" id="GO:0051539">
    <property type="term" value="F:4 iron, 4 sulfur cluster binding"/>
    <property type="evidence" value="ECO:0007669"/>
    <property type="project" value="TreeGrafter"/>
</dbReference>
<dbReference type="PANTHER" id="PTHR43160">
    <property type="entry name" value="ACONITATE HYDRATASE B"/>
    <property type="match status" value="1"/>
</dbReference>
<dbReference type="GO" id="GO:0005829">
    <property type="term" value="C:cytosol"/>
    <property type="evidence" value="ECO:0007669"/>
    <property type="project" value="TreeGrafter"/>
</dbReference>